<dbReference type="Pfam" id="PF00144">
    <property type="entry name" value="Beta-lactamase"/>
    <property type="match status" value="1"/>
</dbReference>
<gene>
    <name evidence="2" type="ORF">ACFFNY_18585</name>
</gene>
<dbReference type="SUPFAM" id="SSF56601">
    <property type="entry name" value="beta-lactamase/transpeptidase-like"/>
    <property type="match status" value="1"/>
</dbReference>
<dbReference type="PANTHER" id="PTHR43283">
    <property type="entry name" value="BETA-LACTAMASE-RELATED"/>
    <property type="match status" value="1"/>
</dbReference>
<feature type="domain" description="Beta-lactamase-related" evidence="1">
    <location>
        <begin position="38"/>
        <end position="358"/>
    </location>
</feature>
<evidence type="ECO:0000259" key="1">
    <source>
        <dbReference type="Pfam" id="PF00144"/>
    </source>
</evidence>
<dbReference type="InterPro" id="IPR050789">
    <property type="entry name" value="Diverse_Enzym_Activities"/>
</dbReference>
<dbReference type="Proteomes" id="UP001589619">
    <property type="component" value="Unassembled WGS sequence"/>
</dbReference>
<evidence type="ECO:0000313" key="2">
    <source>
        <dbReference type="EMBL" id="MFB9753579.1"/>
    </source>
</evidence>
<dbReference type="RefSeq" id="WP_344900984.1">
    <property type="nucleotide sequence ID" value="NZ_BAAAYO010000001.1"/>
</dbReference>
<keyword evidence="3" id="KW-1185">Reference proteome</keyword>
<dbReference type="InterPro" id="IPR012338">
    <property type="entry name" value="Beta-lactam/transpept-like"/>
</dbReference>
<dbReference type="Gene3D" id="3.40.710.10">
    <property type="entry name" value="DD-peptidase/beta-lactamase superfamily"/>
    <property type="match status" value="1"/>
</dbReference>
<keyword evidence="2" id="KW-0378">Hydrolase</keyword>
<name>A0ABV5VZ41_9BACL</name>
<sequence length="388" mass="42607">MILREGTPEEVDMSASRVQHLERLVEGWASDGVSQAFVTVLVRRGCIVSYQALGRAGPGPDAPTVSKNTLFPLASITKPITATAAMILADRGLLCVSFPVSYYIPEFVGEGKERVLVHQLMTHTSGLRNSDVSEHIRKMEGTVQVPPPEPNQDPELHRRLYLGYDAPLWKPPGTEMSYCGYGVELLGEIVRRVSGQSLEQFCRKHIFEPIGMHDTYFTVPETEYGRVIRRSSDVPGGGWYHSPEALSRPSAAGGAYSTALDMAKFGQMFLNRGTYGEHRILSAAAVGEMTRDQVPHVSATYGAQFFVHASYGYCWPVNGNKKDSGDLFSAKALVCGGAGGVNITIDPHYETVHIYFSIDNRRNDGYGVWCPTMNLFHNAGIAAIEDED</sequence>
<comment type="caution">
    <text evidence="2">The sequence shown here is derived from an EMBL/GenBank/DDBJ whole genome shotgun (WGS) entry which is preliminary data.</text>
</comment>
<dbReference type="GO" id="GO:0016787">
    <property type="term" value="F:hydrolase activity"/>
    <property type="evidence" value="ECO:0007669"/>
    <property type="project" value="UniProtKB-KW"/>
</dbReference>
<organism evidence="2 3">
    <name type="scientific">Paenibacillus hodogayensis</name>
    <dbReference type="NCBI Taxonomy" id="279208"/>
    <lineage>
        <taxon>Bacteria</taxon>
        <taxon>Bacillati</taxon>
        <taxon>Bacillota</taxon>
        <taxon>Bacilli</taxon>
        <taxon>Bacillales</taxon>
        <taxon>Paenibacillaceae</taxon>
        <taxon>Paenibacillus</taxon>
    </lineage>
</organism>
<dbReference type="PANTHER" id="PTHR43283:SF7">
    <property type="entry name" value="BETA-LACTAMASE-RELATED DOMAIN-CONTAINING PROTEIN"/>
    <property type="match status" value="1"/>
</dbReference>
<reference evidence="2 3" key="1">
    <citation type="submission" date="2024-09" db="EMBL/GenBank/DDBJ databases">
        <authorList>
            <person name="Sun Q."/>
            <person name="Mori K."/>
        </authorList>
    </citation>
    <scope>NUCLEOTIDE SEQUENCE [LARGE SCALE GENOMIC DNA]</scope>
    <source>
        <strain evidence="2 3">JCM 12520</strain>
    </source>
</reference>
<dbReference type="EMBL" id="JBHMAG010000012">
    <property type="protein sequence ID" value="MFB9753579.1"/>
    <property type="molecule type" value="Genomic_DNA"/>
</dbReference>
<protein>
    <submittedName>
        <fullName evidence="2">Serine hydrolase domain-containing protein</fullName>
        <ecNumber evidence="2">3.-.-.-</ecNumber>
    </submittedName>
</protein>
<accession>A0ABV5VZ41</accession>
<evidence type="ECO:0000313" key="3">
    <source>
        <dbReference type="Proteomes" id="UP001589619"/>
    </source>
</evidence>
<dbReference type="InterPro" id="IPR001466">
    <property type="entry name" value="Beta-lactam-related"/>
</dbReference>
<dbReference type="EC" id="3.-.-.-" evidence="2"/>
<proteinExistence type="predicted"/>